<evidence type="ECO:0000313" key="4">
    <source>
        <dbReference type="EMBL" id="KLK91656.1"/>
    </source>
</evidence>
<dbReference type="InterPro" id="IPR002818">
    <property type="entry name" value="DJ-1/PfpI"/>
</dbReference>
<dbReference type="CDD" id="cd03137">
    <property type="entry name" value="GATase1_AraC_1"/>
    <property type="match status" value="1"/>
</dbReference>
<organism evidence="4 5">
    <name type="scientific">Microvirga vignae</name>
    <dbReference type="NCBI Taxonomy" id="1225564"/>
    <lineage>
        <taxon>Bacteria</taxon>
        <taxon>Pseudomonadati</taxon>
        <taxon>Pseudomonadota</taxon>
        <taxon>Alphaproteobacteria</taxon>
        <taxon>Hyphomicrobiales</taxon>
        <taxon>Methylobacteriaceae</taxon>
        <taxon>Microvirga</taxon>
    </lineage>
</organism>
<dbReference type="SUPFAM" id="SSF52317">
    <property type="entry name" value="Class I glutamine amidotransferase-like"/>
    <property type="match status" value="1"/>
</dbReference>
<dbReference type="PATRIC" id="fig|1225564.3.peg.5048"/>
<evidence type="ECO:0000259" key="3">
    <source>
        <dbReference type="PROSITE" id="PS01124"/>
    </source>
</evidence>
<sequence>MRRVAILAFPGAQLLDVVGPTDVFAEANRQAKELHYRIEVVSSGTGPLQGSSGLRILPDRSIHDPVLPVDTLLIAGDPTIHKRPVEEEVQAWVKATAALSRRFGSVCSGAFVLAEAGLLKGRSATTHWSQAGTFARRYPDVLLDANRIFTADGPVWTSAGVTAGIDLALALVEEDLGREVAMAVARELVVFLKRPGGQAQFSAHLAAQEASRTPVQAAQAYILDNLAADLSVPTLAKRVGMSERHFARVFRQDAGVTPAEFVETARLDAARRLVEDPSMPLQRIATRTGFGDMVTMRRAFMRQLHVSPLAYRNSFAGTGAHAMESTHAKL</sequence>
<evidence type="ECO:0000256" key="2">
    <source>
        <dbReference type="ARBA" id="ARBA00023163"/>
    </source>
</evidence>
<accession>A0A0H1R9V5</accession>
<dbReference type="OrthoDB" id="9793422at2"/>
<reference evidence="4 5" key="1">
    <citation type="submission" date="2015-05" db="EMBL/GenBank/DDBJ databases">
        <title>Draft genome sequence of Microvirga vignae strain BR3299, a novel nitrogen fixing bacteria isolated from Brazil semi-aired region.</title>
        <authorList>
            <person name="Zilli J.E."/>
            <person name="Passos S.R."/>
            <person name="Leite J."/>
            <person name="Baldani J.I."/>
            <person name="Xavier G.R."/>
            <person name="Rumjaneck N.G."/>
            <person name="Simoes-Araujo J.L."/>
        </authorList>
    </citation>
    <scope>NUCLEOTIDE SEQUENCE [LARGE SCALE GENOMIC DNA]</scope>
    <source>
        <strain evidence="4 5">BR3299</strain>
    </source>
</reference>
<dbReference type="AlphaFoldDB" id="A0A0H1R9V5"/>
<dbReference type="PANTHER" id="PTHR43130">
    <property type="entry name" value="ARAC-FAMILY TRANSCRIPTIONAL REGULATOR"/>
    <property type="match status" value="1"/>
</dbReference>
<dbReference type="STRING" id="1225564.AA309_18855"/>
<dbReference type="PROSITE" id="PS01124">
    <property type="entry name" value="HTH_ARAC_FAMILY_2"/>
    <property type="match status" value="1"/>
</dbReference>
<dbReference type="GO" id="GO:0003700">
    <property type="term" value="F:DNA-binding transcription factor activity"/>
    <property type="evidence" value="ECO:0007669"/>
    <property type="project" value="InterPro"/>
</dbReference>
<keyword evidence="5" id="KW-1185">Reference proteome</keyword>
<feature type="domain" description="HTH araC/xylS-type" evidence="3">
    <location>
        <begin position="216"/>
        <end position="314"/>
    </location>
</feature>
<evidence type="ECO:0000313" key="5">
    <source>
        <dbReference type="Proteomes" id="UP000035489"/>
    </source>
</evidence>
<dbReference type="Gene3D" id="1.10.10.60">
    <property type="entry name" value="Homeodomain-like"/>
    <property type="match status" value="1"/>
</dbReference>
<dbReference type="InterPro" id="IPR052158">
    <property type="entry name" value="INH-QAR"/>
</dbReference>
<keyword evidence="1" id="KW-0805">Transcription regulation</keyword>
<dbReference type="Gene3D" id="3.40.50.880">
    <property type="match status" value="1"/>
</dbReference>
<dbReference type="InterPro" id="IPR018060">
    <property type="entry name" value="HTH_AraC"/>
</dbReference>
<protein>
    <submittedName>
        <fullName evidence="4">AraC family transcriptional regulator</fullName>
    </submittedName>
</protein>
<comment type="caution">
    <text evidence="4">The sequence shown here is derived from an EMBL/GenBank/DDBJ whole genome shotgun (WGS) entry which is preliminary data.</text>
</comment>
<dbReference type="GO" id="GO:0043565">
    <property type="term" value="F:sequence-specific DNA binding"/>
    <property type="evidence" value="ECO:0007669"/>
    <property type="project" value="InterPro"/>
</dbReference>
<proteinExistence type="predicted"/>
<keyword evidence="2" id="KW-0804">Transcription</keyword>
<dbReference type="SMART" id="SM00342">
    <property type="entry name" value="HTH_ARAC"/>
    <property type="match status" value="1"/>
</dbReference>
<dbReference type="Pfam" id="PF01965">
    <property type="entry name" value="DJ-1_PfpI"/>
    <property type="match status" value="1"/>
</dbReference>
<name>A0A0H1R9V5_9HYPH</name>
<dbReference type="InterPro" id="IPR029062">
    <property type="entry name" value="Class_I_gatase-like"/>
</dbReference>
<gene>
    <name evidence="4" type="ORF">AA309_18855</name>
</gene>
<dbReference type="Proteomes" id="UP000035489">
    <property type="component" value="Unassembled WGS sequence"/>
</dbReference>
<evidence type="ECO:0000256" key="1">
    <source>
        <dbReference type="ARBA" id="ARBA00023015"/>
    </source>
</evidence>
<dbReference type="SUPFAM" id="SSF46689">
    <property type="entry name" value="Homeodomain-like"/>
    <property type="match status" value="2"/>
</dbReference>
<dbReference type="EMBL" id="LCYG01000051">
    <property type="protein sequence ID" value="KLK91656.1"/>
    <property type="molecule type" value="Genomic_DNA"/>
</dbReference>
<dbReference type="RefSeq" id="WP_047190564.1">
    <property type="nucleotide sequence ID" value="NZ_LCYG01000051.1"/>
</dbReference>
<dbReference type="PANTHER" id="PTHR43130:SF3">
    <property type="entry name" value="HTH-TYPE TRANSCRIPTIONAL REGULATOR RV1931C"/>
    <property type="match status" value="1"/>
</dbReference>
<dbReference type="InterPro" id="IPR009057">
    <property type="entry name" value="Homeodomain-like_sf"/>
</dbReference>
<dbReference type="Pfam" id="PF12833">
    <property type="entry name" value="HTH_18"/>
    <property type="match status" value="1"/>
</dbReference>